<evidence type="ECO:0000256" key="1">
    <source>
        <dbReference type="ARBA" id="ARBA00004141"/>
    </source>
</evidence>
<proteinExistence type="predicted"/>
<evidence type="ECO:0000256" key="3">
    <source>
        <dbReference type="ARBA" id="ARBA00022989"/>
    </source>
</evidence>
<keyword evidence="11" id="KW-1185">Reference proteome</keyword>
<comment type="caution">
    <text evidence="10">The sequence shown here is derived from an EMBL/GenBank/DDBJ whole genome shotgun (WGS) entry which is preliminary data.</text>
</comment>
<evidence type="ECO:0000256" key="7">
    <source>
        <dbReference type="ARBA" id="ARBA00023224"/>
    </source>
</evidence>
<dbReference type="InterPro" id="IPR026234">
    <property type="entry name" value="MRGPCRFAMILY"/>
</dbReference>
<accession>A0A2P4SEG4</accession>
<dbReference type="AlphaFoldDB" id="A0A2P4SEG4"/>
<dbReference type="InterPro" id="IPR017452">
    <property type="entry name" value="GPCR_Rhodpsn_7TM"/>
</dbReference>
<evidence type="ECO:0000313" key="11">
    <source>
        <dbReference type="Proteomes" id="UP000237246"/>
    </source>
</evidence>
<keyword evidence="6" id="KW-0675">Receptor</keyword>
<dbReference type="PANTHER" id="PTHR11334">
    <property type="entry name" value="MAS-RELATED G-PROTEIN COUPLED RECEPTOR"/>
    <property type="match status" value="1"/>
</dbReference>
<comment type="subcellular location">
    <subcellularLocation>
        <location evidence="1">Membrane</location>
        <topology evidence="1">Multi-pass membrane protein</topology>
    </subcellularLocation>
</comment>
<evidence type="ECO:0000259" key="9">
    <source>
        <dbReference type="PROSITE" id="PS50262"/>
    </source>
</evidence>
<dbReference type="Gene3D" id="1.20.1070.10">
    <property type="entry name" value="Rhodopsin 7-helix transmembrane proteins"/>
    <property type="match status" value="1"/>
</dbReference>
<dbReference type="EMBL" id="PPHD01057566">
    <property type="protein sequence ID" value="POI22501.1"/>
    <property type="molecule type" value="Genomic_DNA"/>
</dbReference>
<dbReference type="Proteomes" id="UP000237246">
    <property type="component" value="Unassembled WGS sequence"/>
</dbReference>
<dbReference type="PROSITE" id="PS50262">
    <property type="entry name" value="G_PROTEIN_RECEP_F1_2"/>
    <property type="match status" value="1"/>
</dbReference>
<name>A0A2P4SEG4_BAMTH</name>
<evidence type="ECO:0000313" key="10">
    <source>
        <dbReference type="EMBL" id="POI22501.1"/>
    </source>
</evidence>
<dbReference type="GO" id="GO:0005886">
    <property type="term" value="C:plasma membrane"/>
    <property type="evidence" value="ECO:0007669"/>
    <property type="project" value="TreeGrafter"/>
</dbReference>
<gene>
    <name evidence="10" type="ORF">CIB84_013752</name>
</gene>
<evidence type="ECO:0000256" key="4">
    <source>
        <dbReference type="ARBA" id="ARBA00023040"/>
    </source>
</evidence>
<dbReference type="PRINTS" id="PR02108">
    <property type="entry name" value="MRGPCRFAMILY"/>
</dbReference>
<protein>
    <recommendedName>
        <fullName evidence="9">G-protein coupled receptors family 1 profile domain-containing protein</fullName>
    </recommendedName>
</protein>
<evidence type="ECO:0000256" key="5">
    <source>
        <dbReference type="ARBA" id="ARBA00023136"/>
    </source>
</evidence>
<keyword evidence="7" id="KW-0807">Transducer</keyword>
<dbReference type="GO" id="GO:0004930">
    <property type="term" value="F:G protein-coupled receptor activity"/>
    <property type="evidence" value="ECO:0007669"/>
    <property type="project" value="UniProtKB-KW"/>
</dbReference>
<keyword evidence="3 8" id="KW-1133">Transmembrane helix</keyword>
<organism evidence="10 11">
    <name type="scientific">Bambusicola thoracicus</name>
    <name type="common">Chinese bamboo-partridge</name>
    <name type="synonym">Perdix thoracica</name>
    <dbReference type="NCBI Taxonomy" id="9083"/>
    <lineage>
        <taxon>Eukaryota</taxon>
        <taxon>Metazoa</taxon>
        <taxon>Chordata</taxon>
        <taxon>Craniata</taxon>
        <taxon>Vertebrata</taxon>
        <taxon>Euteleostomi</taxon>
        <taxon>Archelosauria</taxon>
        <taxon>Archosauria</taxon>
        <taxon>Dinosauria</taxon>
        <taxon>Saurischia</taxon>
        <taxon>Theropoda</taxon>
        <taxon>Coelurosauria</taxon>
        <taxon>Aves</taxon>
        <taxon>Neognathae</taxon>
        <taxon>Galloanserae</taxon>
        <taxon>Galliformes</taxon>
        <taxon>Phasianidae</taxon>
        <taxon>Perdicinae</taxon>
        <taxon>Bambusicola</taxon>
    </lineage>
</organism>
<feature type="transmembrane region" description="Helical" evidence="8">
    <location>
        <begin position="47"/>
        <end position="69"/>
    </location>
</feature>
<keyword evidence="5 8" id="KW-0472">Membrane</keyword>
<dbReference type="SUPFAM" id="SSF81321">
    <property type="entry name" value="Family A G protein-coupled receptor-like"/>
    <property type="match status" value="1"/>
</dbReference>
<evidence type="ECO:0000256" key="6">
    <source>
        <dbReference type="ARBA" id="ARBA00023170"/>
    </source>
</evidence>
<evidence type="ECO:0000256" key="2">
    <source>
        <dbReference type="ARBA" id="ARBA00022692"/>
    </source>
</evidence>
<reference evidence="10 11" key="1">
    <citation type="submission" date="2018-01" db="EMBL/GenBank/DDBJ databases">
        <title>Comparison of the Chinese Bamboo Partridge and Red Junglefowl genome sequences highlights the importance of demography in genome evolution.</title>
        <authorList>
            <person name="Tiley G.P."/>
            <person name="Kimball R.T."/>
            <person name="Braun E.L."/>
            <person name="Burleigh J.G."/>
        </authorList>
    </citation>
    <scope>NUCLEOTIDE SEQUENCE [LARGE SCALE GENOMIC DNA]</scope>
    <source>
        <strain evidence="10">RTK389</strain>
        <tissue evidence="10">Blood</tissue>
    </source>
</reference>
<sequence length="99" mass="11358">KVLCHSRQRQHRRLYIVIFLTVLFFLLFGVPLSVWNFMQHFSSDPGYFQVFFLLACINSSINPFIYVLVGGGRKHCSLASIQVAFQRVFEETGVTVISA</sequence>
<feature type="transmembrane region" description="Helical" evidence="8">
    <location>
        <begin position="14"/>
        <end position="35"/>
    </location>
</feature>
<evidence type="ECO:0000256" key="8">
    <source>
        <dbReference type="SAM" id="Phobius"/>
    </source>
</evidence>
<keyword evidence="4" id="KW-0297">G-protein coupled receptor</keyword>
<dbReference type="PANTHER" id="PTHR11334:SF68">
    <property type="entry name" value="G-PROTEIN COUPLED RECEPTORS FAMILY 1 PROFILE DOMAIN-CONTAINING PROTEIN-RELATED"/>
    <property type="match status" value="1"/>
</dbReference>
<feature type="non-terminal residue" evidence="10">
    <location>
        <position position="1"/>
    </location>
</feature>
<feature type="domain" description="G-protein coupled receptors family 1 profile" evidence="9">
    <location>
        <begin position="1"/>
        <end position="66"/>
    </location>
</feature>
<dbReference type="OrthoDB" id="9631784at2759"/>
<keyword evidence="2 8" id="KW-0812">Transmembrane</keyword>